<protein>
    <submittedName>
        <fullName evidence="1">Uncharacterized protein</fullName>
    </submittedName>
</protein>
<evidence type="ECO:0000313" key="1">
    <source>
        <dbReference type="EMBL" id="CAB3768383.1"/>
    </source>
</evidence>
<name>A0A6J5EQF8_9BURK</name>
<gene>
    <name evidence="1" type="ORF">LMG29542_05854</name>
</gene>
<keyword evidence="2" id="KW-1185">Reference proteome</keyword>
<organism evidence="1 2">
    <name type="scientific">Paraburkholderia humisilvae</name>
    <dbReference type="NCBI Taxonomy" id="627669"/>
    <lineage>
        <taxon>Bacteria</taxon>
        <taxon>Pseudomonadati</taxon>
        <taxon>Pseudomonadota</taxon>
        <taxon>Betaproteobacteria</taxon>
        <taxon>Burkholderiales</taxon>
        <taxon>Burkholderiaceae</taxon>
        <taxon>Paraburkholderia</taxon>
    </lineage>
</organism>
<dbReference type="Proteomes" id="UP000494363">
    <property type="component" value="Unassembled WGS sequence"/>
</dbReference>
<sequence length="53" mass="6259">MRGGANPARSPIAPSPVELWFRKRPGHYPSHGMHEPWYRRDRSVYAQSDRLRK</sequence>
<dbReference type="AlphaFoldDB" id="A0A6J5EQF8"/>
<dbReference type="EMBL" id="CADIKH010000036">
    <property type="protein sequence ID" value="CAB3768383.1"/>
    <property type="molecule type" value="Genomic_DNA"/>
</dbReference>
<accession>A0A6J5EQF8</accession>
<evidence type="ECO:0000313" key="2">
    <source>
        <dbReference type="Proteomes" id="UP000494363"/>
    </source>
</evidence>
<proteinExistence type="predicted"/>
<reference evidence="1 2" key="1">
    <citation type="submission" date="2020-04" db="EMBL/GenBank/DDBJ databases">
        <authorList>
            <person name="De Canck E."/>
        </authorList>
    </citation>
    <scope>NUCLEOTIDE SEQUENCE [LARGE SCALE GENOMIC DNA]</scope>
    <source>
        <strain evidence="1 2">LMG 29542</strain>
    </source>
</reference>